<dbReference type="PANTHER" id="PTHR43842:SF2">
    <property type="entry name" value="PROPIONYL-COA CARBOXYLASE BETA CHAIN, MITOCHONDRIAL"/>
    <property type="match status" value="1"/>
</dbReference>
<evidence type="ECO:0000256" key="2">
    <source>
        <dbReference type="ARBA" id="ARBA00013050"/>
    </source>
</evidence>
<dbReference type="EC" id="6.4.1.3" evidence="2"/>
<dbReference type="Proteomes" id="UP000193642">
    <property type="component" value="Unassembled WGS sequence"/>
</dbReference>
<protein>
    <recommendedName>
        <fullName evidence="4">Propionyl-CoA carboxylase beta chain, mitochondrial</fullName>
        <ecNumber evidence="2">6.4.1.3</ecNumber>
    </recommendedName>
    <alternativeName>
        <fullName evidence="5">Propanoyl-CoA:carbon dioxide ligase subunit beta</fullName>
    </alternativeName>
</protein>
<evidence type="ECO:0000256" key="6">
    <source>
        <dbReference type="ARBA" id="ARBA00048208"/>
    </source>
</evidence>
<comment type="pathway">
    <text evidence="1">Metabolic intermediate metabolism; propanoyl-CoA degradation; succinyl-CoA from propanoyl-CoA: step 1/3.</text>
</comment>
<sequence length="525" mass="56621">MLLNRVLAATRVAPLNLRAVSRFSLGGSVPALAASSLRSLATVASVNAASKEGSLIQKIEAKRAEALIGGGQKRIDTQHSKGKLTARERVHLLLDAGSFREYDAFVEHQCTDFGMESQKITGDGVVTGHGTINGRLVYLFSQDFTAFGGSLSKMHAQKICKIMDQALMVGAPVIGLNDSGGARIQEGVDSLECFVSGVIPQISMIMGPCAGGAVYSPALTDFTFMVRDSSYLFVTGPEVVKAVTNEEVTQEELGGAKAHTTKSGVAHLAFDNDIEALARLRDFVDFLPLSNRAEVPIKPTADPSDRVDPVLNTIVPADSTKAYDIKDVIERIVDDGNFYEIMPDYAKNIVIGFARLGGQTVSVIANQPLVSSGVLDINSSVKAARWVRFCFLPGTHQEHGGIIRNGAKLLYAYAEATVPKITVITRKAYGGAYDVIPQLLWPTGEIAVMGAKGAVEIIFRQSKDKSAAEADYINKFANPLPAAQRGFLDDIILPSETRKIIIRDLQVLKNKKKENPWKKHGNVPL</sequence>
<dbReference type="InterPro" id="IPR011762">
    <property type="entry name" value="COA_CT_N"/>
</dbReference>
<evidence type="ECO:0000259" key="8">
    <source>
        <dbReference type="PROSITE" id="PS50980"/>
    </source>
</evidence>
<evidence type="ECO:0000313" key="10">
    <source>
        <dbReference type="EMBL" id="ORY49398.1"/>
    </source>
</evidence>
<dbReference type="Gene3D" id="3.90.226.10">
    <property type="entry name" value="2-enoyl-CoA Hydratase, Chain A, domain 1"/>
    <property type="match status" value="3"/>
</dbReference>
<dbReference type="PROSITE" id="PS50980">
    <property type="entry name" value="COA_CT_NTER"/>
    <property type="match status" value="1"/>
</dbReference>
<gene>
    <name evidence="10" type="ORF">BCR33DRAFT_757424</name>
</gene>
<dbReference type="GO" id="GO:0016740">
    <property type="term" value="F:transferase activity"/>
    <property type="evidence" value="ECO:0007669"/>
    <property type="project" value="UniProtKB-KW"/>
</dbReference>
<evidence type="ECO:0000256" key="5">
    <source>
        <dbReference type="ARBA" id="ARBA00042797"/>
    </source>
</evidence>
<proteinExistence type="predicted"/>
<comment type="catalytic activity">
    <reaction evidence="7">
        <text>propanoyl-CoA + hydrogencarbonate + ATP = (S)-methylmalonyl-CoA + ADP + phosphate + H(+)</text>
        <dbReference type="Rhea" id="RHEA:23720"/>
        <dbReference type="ChEBI" id="CHEBI:15378"/>
        <dbReference type="ChEBI" id="CHEBI:17544"/>
        <dbReference type="ChEBI" id="CHEBI:30616"/>
        <dbReference type="ChEBI" id="CHEBI:43474"/>
        <dbReference type="ChEBI" id="CHEBI:57327"/>
        <dbReference type="ChEBI" id="CHEBI:57392"/>
        <dbReference type="ChEBI" id="CHEBI:456216"/>
        <dbReference type="EC" id="6.4.1.3"/>
    </reaction>
    <physiologicalReaction direction="left-to-right" evidence="7">
        <dbReference type="Rhea" id="RHEA:23721"/>
    </physiologicalReaction>
</comment>
<reference evidence="10 11" key="1">
    <citation type="submission" date="2016-07" db="EMBL/GenBank/DDBJ databases">
        <title>Pervasive Adenine N6-methylation of Active Genes in Fungi.</title>
        <authorList>
            <consortium name="DOE Joint Genome Institute"/>
            <person name="Mondo S.J."/>
            <person name="Dannebaum R.O."/>
            <person name="Kuo R.C."/>
            <person name="Labutti K."/>
            <person name="Haridas S."/>
            <person name="Kuo A."/>
            <person name="Salamov A."/>
            <person name="Ahrendt S.R."/>
            <person name="Lipzen A."/>
            <person name="Sullivan W."/>
            <person name="Andreopoulos W.B."/>
            <person name="Clum A."/>
            <person name="Lindquist E."/>
            <person name="Daum C."/>
            <person name="Ramamoorthy G.K."/>
            <person name="Gryganskyi A."/>
            <person name="Culley D."/>
            <person name="Magnuson J.K."/>
            <person name="James T.Y."/>
            <person name="O'Malley M.A."/>
            <person name="Stajich J.E."/>
            <person name="Spatafora J.W."/>
            <person name="Visel A."/>
            <person name="Grigoriev I.V."/>
        </authorList>
    </citation>
    <scope>NUCLEOTIDE SEQUENCE [LARGE SCALE GENOMIC DNA]</scope>
    <source>
        <strain evidence="10 11">JEL800</strain>
    </source>
</reference>
<evidence type="ECO:0000259" key="9">
    <source>
        <dbReference type="PROSITE" id="PS50989"/>
    </source>
</evidence>
<evidence type="ECO:0000313" key="11">
    <source>
        <dbReference type="Proteomes" id="UP000193642"/>
    </source>
</evidence>
<dbReference type="InterPro" id="IPR051047">
    <property type="entry name" value="AccD/PCCB"/>
</dbReference>
<name>A0A1Y2CQU4_9FUNG</name>
<dbReference type="GO" id="GO:0005739">
    <property type="term" value="C:mitochondrion"/>
    <property type="evidence" value="ECO:0007669"/>
    <property type="project" value="TreeGrafter"/>
</dbReference>
<evidence type="ECO:0000256" key="1">
    <source>
        <dbReference type="ARBA" id="ARBA00005060"/>
    </source>
</evidence>
<dbReference type="PANTHER" id="PTHR43842">
    <property type="entry name" value="PROPIONYL-COA CARBOXYLASE BETA CHAIN"/>
    <property type="match status" value="1"/>
</dbReference>
<keyword evidence="11" id="KW-1185">Reference proteome</keyword>
<dbReference type="FunFam" id="3.90.226.10:FF:000016">
    <property type="entry name" value="Propionyl-CoA carboxylase, beta subunit"/>
    <property type="match status" value="1"/>
</dbReference>
<dbReference type="InterPro" id="IPR011763">
    <property type="entry name" value="COA_CT_C"/>
</dbReference>
<dbReference type="InterPro" id="IPR029045">
    <property type="entry name" value="ClpP/crotonase-like_dom_sf"/>
</dbReference>
<dbReference type="SUPFAM" id="SSF52096">
    <property type="entry name" value="ClpP/crotonase"/>
    <property type="match status" value="2"/>
</dbReference>
<organism evidence="10 11">
    <name type="scientific">Rhizoclosmatium globosum</name>
    <dbReference type="NCBI Taxonomy" id="329046"/>
    <lineage>
        <taxon>Eukaryota</taxon>
        <taxon>Fungi</taxon>
        <taxon>Fungi incertae sedis</taxon>
        <taxon>Chytridiomycota</taxon>
        <taxon>Chytridiomycota incertae sedis</taxon>
        <taxon>Chytridiomycetes</taxon>
        <taxon>Chytridiales</taxon>
        <taxon>Chytriomycetaceae</taxon>
        <taxon>Rhizoclosmatium</taxon>
    </lineage>
</organism>
<comment type="caution">
    <text evidence="10">The sequence shown here is derived from an EMBL/GenBank/DDBJ whole genome shotgun (WGS) entry which is preliminary data.</text>
</comment>
<dbReference type="Pfam" id="PF01039">
    <property type="entry name" value="Carboxyl_trans"/>
    <property type="match status" value="1"/>
</dbReference>
<dbReference type="GO" id="GO:0004658">
    <property type="term" value="F:propionyl-CoA carboxylase activity"/>
    <property type="evidence" value="ECO:0007669"/>
    <property type="project" value="UniProtKB-EC"/>
</dbReference>
<comment type="catalytic activity">
    <reaction evidence="6">
        <text>butanoyl-CoA + hydrogencarbonate + ATP = (2S)-ethylmalonyl-CoA + ADP + phosphate + H(+)</text>
        <dbReference type="Rhea" id="RHEA:59520"/>
        <dbReference type="ChEBI" id="CHEBI:15378"/>
        <dbReference type="ChEBI" id="CHEBI:17544"/>
        <dbReference type="ChEBI" id="CHEBI:30616"/>
        <dbReference type="ChEBI" id="CHEBI:43474"/>
        <dbReference type="ChEBI" id="CHEBI:57371"/>
        <dbReference type="ChEBI" id="CHEBI:60909"/>
        <dbReference type="ChEBI" id="CHEBI:456216"/>
    </reaction>
    <physiologicalReaction direction="left-to-right" evidence="6">
        <dbReference type="Rhea" id="RHEA:59521"/>
    </physiologicalReaction>
</comment>
<dbReference type="AlphaFoldDB" id="A0A1Y2CQU4"/>
<feature type="domain" description="CoA carboxyltransferase N-terminal" evidence="8">
    <location>
        <begin position="48"/>
        <end position="299"/>
    </location>
</feature>
<feature type="domain" description="CoA carboxyltransferase C-terminal" evidence="9">
    <location>
        <begin position="303"/>
        <end position="507"/>
    </location>
</feature>
<evidence type="ECO:0000256" key="7">
    <source>
        <dbReference type="ARBA" id="ARBA00049495"/>
    </source>
</evidence>
<comment type="subunit">
    <text evidence="3">The holoenzyme is a dodecamer composed of 6 PCCA/alpha subunits and 6 PCCB/beta subunits.</text>
</comment>
<dbReference type="EMBL" id="MCGO01000009">
    <property type="protein sequence ID" value="ORY49398.1"/>
    <property type="molecule type" value="Genomic_DNA"/>
</dbReference>
<evidence type="ECO:0000256" key="4">
    <source>
        <dbReference type="ARBA" id="ARBA00041138"/>
    </source>
</evidence>
<dbReference type="OrthoDB" id="439921at2759"/>
<dbReference type="InterPro" id="IPR034733">
    <property type="entry name" value="AcCoA_carboxyl_beta"/>
</dbReference>
<accession>A0A1Y2CQU4</accession>
<dbReference type="STRING" id="329046.A0A1Y2CQU4"/>
<keyword evidence="10" id="KW-0808">Transferase</keyword>
<dbReference type="PROSITE" id="PS50989">
    <property type="entry name" value="COA_CT_CTER"/>
    <property type="match status" value="1"/>
</dbReference>
<evidence type="ECO:0000256" key="3">
    <source>
        <dbReference type="ARBA" id="ARBA00038567"/>
    </source>
</evidence>